<dbReference type="OrthoDB" id="2472181at2"/>
<keyword evidence="2" id="KW-1185">Reference proteome</keyword>
<proteinExistence type="predicted"/>
<dbReference type="InterPro" id="IPR029058">
    <property type="entry name" value="AB_hydrolase_fold"/>
</dbReference>
<dbReference type="InterPro" id="IPR036736">
    <property type="entry name" value="ACP-like_sf"/>
</dbReference>
<comment type="caution">
    <text evidence="1">The sequence shown here is derived from an EMBL/GenBank/DDBJ whole genome shotgun (WGS) entry which is preliminary data.</text>
</comment>
<dbReference type="SUPFAM" id="SSF47336">
    <property type="entry name" value="ACP-like"/>
    <property type="match status" value="1"/>
</dbReference>
<dbReference type="Gene3D" id="3.40.50.1820">
    <property type="entry name" value="alpha/beta hydrolase"/>
    <property type="match status" value="1"/>
</dbReference>
<dbReference type="SUPFAM" id="SSF51197">
    <property type="entry name" value="Clavaminate synthase-like"/>
    <property type="match status" value="1"/>
</dbReference>
<evidence type="ECO:0008006" key="3">
    <source>
        <dbReference type="Google" id="ProtNLM"/>
    </source>
</evidence>
<dbReference type="STRING" id="1912961.BU204_25760"/>
<sequence length="315" mass="35796">METRFLSIHDPEIPRALDRDGVVFLSDVLDPHTVEEARDRLDKYESDVLPTIPRSNYDLQDDGKLHQYRDVERFDEWFHDLVHRPTITDAVRRAVDWEPRLFYLEVFPKPPGAAGADPHQDLYTAPVEPPQFLHLWIPLVDVGPHNGGIFFYPGTHRLGIAPHIERAGKPPTVDPQVLERLASYRIQVACPAGSAALFGGDMIHYSERNTSDRSRPALVIGFRGVHTVINDEVDIVTSLVARLYREEIGLTRCRPDDDFYQLGGEDAARDRILDRLALDYGVTVAPEDHREFASPEALANLVVGRRDDRLRQTSR</sequence>
<dbReference type="PANTHER" id="PTHR20883:SF48">
    <property type="entry name" value="ECTOINE DIOXYGENASE"/>
    <property type="match status" value="1"/>
</dbReference>
<evidence type="ECO:0000313" key="2">
    <source>
        <dbReference type="Proteomes" id="UP000185596"/>
    </source>
</evidence>
<dbReference type="InterPro" id="IPR008775">
    <property type="entry name" value="Phytyl_CoA_dOase-like"/>
</dbReference>
<name>A0A1Q8CK27_9PSEU</name>
<dbReference type="AlphaFoldDB" id="A0A1Q8CK27"/>
<dbReference type="GO" id="GO:0016706">
    <property type="term" value="F:2-oxoglutarate-dependent dioxygenase activity"/>
    <property type="evidence" value="ECO:0007669"/>
    <property type="project" value="UniProtKB-ARBA"/>
</dbReference>
<evidence type="ECO:0000313" key="1">
    <source>
        <dbReference type="EMBL" id="OLF14699.1"/>
    </source>
</evidence>
<organism evidence="1 2">
    <name type="scientific">Actinophytocola xanthii</name>
    <dbReference type="NCBI Taxonomy" id="1912961"/>
    <lineage>
        <taxon>Bacteria</taxon>
        <taxon>Bacillati</taxon>
        <taxon>Actinomycetota</taxon>
        <taxon>Actinomycetes</taxon>
        <taxon>Pseudonocardiales</taxon>
        <taxon>Pseudonocardiaceae</taxon>
    </lineage>
</organism>
<gene>
    <name evidence="1" type="ORF">BU204_25760</name>
</gene>
<dbReference type="Gene3D" id="2.60.120.620">
    <property type="entry name" value="q2cbj1_9rhob like domain"/>
    <property type="match status" value="1"/>
</dbReference>
<dbReference type="Proteomes" id="UP000185596">
    <property type="component" value="Unassembled WGS sequence"/>
</dbReference>
<dbReference type="PANTHER" id="PTHR20883">
    <property type="entry name" value="PHYTANOYL-COA DIOXYGENASE DOMAIN CONTAINING 1"/>
    <property type="match status" value="1"/>
</dbReference>
<dbReference type="Pfam" id="PF05721">
    <property type="entry name" value="PhyH"/>
    <property type="match status" value="1"/>
</dbReference>
<dbReference type="EMBL" id="MSIE01000050">
    <property type="protein sequence ID" value="OLF14699.1"/>
    <property type="molecule type" value="Genomic_DNA"/>
</dbReference>
<dbReference type="RefSeq" id="WP_075128336.1">
    <property type="nucleotide sequence ID" value="NZ_MSIE01000050.1"/>
</dbReference>
<dbReference type="GO" id="GO:0005506">
    <property type="term" value="F:iron ion binding"/>
    <property type="evidence" value="ECO:0007669"/>
    <property type="project" value="UniProtKB-ARBA"/>
</dbReference>
<protein>
    <recommendedName>
        <fullName evidence="3">Phytanoyl-CoA dioxygenase</fullName>
    </recommendedName>
</protein>
<accession>A0A1Q8CK27</accession>
<reference evidence="1 2" key="1">
    <citation type="submission" date="2016-12" db="EMBL/GenBank/DDBJ databases">
        <title>The draft genome sequence of Actinophytocola sp. 11-183.</title>
        <authorList>
            <person name="Wang W."/>
            <person name="Yuan L."/>
        </authorList>
    </citation>
    <scope>NUCLEOTIDE SEQUENCE [LARGE SCALE GENOMIC DNA]</scope>
    <source>
        <strain evidence="1 2">11-183</strain>
    </source>
</reference>